<gene>
    <name evidence="1" type="ORF">ERS852476_02486</name>
</gene>
<protein>
    <submittedName>
        <fullName evidence="1">Uncharacterized protein</fullName>
    </submittedName>
</protein>
<accession>A0A174DZZ5</accession>
<name>A0A174DZZ5_9FIRM</name>
<dbReference type="Proteomes" id="UP000095645">
    <property type="component" value="Unassembled WGS sequence"/>
</dbReference>
<reference evidence="1 2" key="1">
    <citation type="submission" date="2015-09" db="EMBL/GenBank/DDBJ databases">
        <authorList>
            <consortium name="Pathogen Informatics"/>
        </authorList>
    </citation>
    <scope>NUCLEOTIDE SEQUENCE [LARGE SCALE GENOMIC DNA]</scope>
    <source>
        <strain evidence="1 2">2789STDY5834861</strain>
    </source>
</reference>
<dbReference type="RefSeq" id="WP_055058357.1">
    <property type="nucleotide sequence ID" value="NZ_CYZP01000022.1"/>
</dbReference>
<sequence>MELVNAQESQYTRVKNEERWNRLEQEFYPALCVIAKTQGGRVELNIKEDTLIGQLVYIGEGLTLGSSNPEGLAAFSRIVAAAEDIFVSIHDGCSKFQFIFCLHDKVFVEDHAEQIAKIKEKIRLHRMETMRLHRMLSGKD</sequence>
<organism evidence="1 2">
    <name type="scientific">Blautia obeum</name>
    <dbReference type="NCBI Taxonomy" id="40520"/>
    <lineage>
        <taxon>Bacteria</taxon>
        <taxon>Bacillati</taxon>
        <taxon>Bacillota</taxon>
        <taxon>Clostridia</taxon>
        <taxon>Lachnospirales</taxon>
        <taxon>Lachnospiraceae</taxon>
        <taxon>Blautia</taxon>
    </lineage>
</organism>
<evidence type="ECO:0000313" key="1">
    <source>
        <dbReference type="EMBL" id="CUO31192.1"/>
    </source>
</evidence>
<dbReference type="EMBL" id="CYZP01000022">
    <property type="protein sequence ID" value="CUO31192.1"/>
    <property type="molecule type" value="Genomic_DNA"/>
</dbReference>
<dbReference type="AlphaFoldDB" id="A0A174DZZ5"/>
<proteinExistence type="predicted"/>
<evidence type="ECO:0000313" key="2">
    <source>
        <dbReference type="Proteomes" id="UP000095645"/>
    </source>
</evidence>